<evidence type="ECO:0000313" key="5">
    <source>
        <dbReference type="EMBL" id="MFC6647468.1"/>
    </source>
</evidence>
<dbReference type="InterPro" id="IPR057601">
    <property type="entry name" value="Oar-like_b-barrel"/>
</dbReference>
<dbReference type="Pfam" id="PF13620">
    <property type="entry name" value="CarboxypepD_reg"/>
    <property type="match status" value="1"/>
</dbReference>
<evidence type="ECO:0000259" key="4">
    <source>
        <dbReference type="Pfam" id="PF25183"/>
    </source>
</evidence>
<dbReference type="SUPFAM" id="SSF56935">
    <property type="entry name" value="Porins"/>
    <property type="match status" value="1"/>
</dbReference>
<accession>A0ABW1ZH29</accession>
<comment type="caution">
    <text evidence="5">The sequence shown here is derived from an EMBL/GenBank/DDBJ whole genome shotgun (WGS) entry which is preliminary data.</text>
</comment>
<reference evidence="6" key="1">
    <citation type="journal article" date="2019" name="Int. J. Syst. Evol. Microbiol.">
        <title>The Global Catalogue of Microorganisms (GCM) 10K type strain sequencing project: providing services to taxonomists for standard genome sequencing and annotation.</title>
        <authorList>
            <consortium name="The Broad Institute Genomics Platform"/>
            <consortium name="The Broad Institute Genome Sequencing Center for Infectious Disease"/>
            <person name="Wu L."/>
            <person name="Ma J."/>
        </authorList>
    </citation>
    <scope>NUCLEOTIDE SEQUENCE [LARGE SCALE GENOMIC DNA]</scope>
    <source>
        <strain evidence="6">CGMCC 1.16026</strain>
    </source>
</reference>
<name>A0ABW1ZH29_9BACT</name>
<evidence type="ECO:0000256" key="3">
    <source>
        <dbReference type="ARBA" id="ARBA00023237"/>
    </source>
</evidence>
<evidence type="ECO:0000313" key="6">
    <source>
        <dbReference type="Proteomes" id="UP001596391"/>
    </source>
</evidence>
<dbReference type="RefSeq" id="WP_263370638.1">
    <property type="nucleotide sequence ID" value="NZ_JAGSYD010000002.1"/>
</dbReference>
<organism evidence="5 6">
    <name type="scientific">Granulicella cerasi</name>
    <dbReference type="NCBI Taxonomy" id="741063"/>
    <lineage>
        <taxon>Bacteria</taxon>
        <taxon>Pseudomonadati</taxon>
        <taxon>Acidobacteriota</taxon>
        <taxon>Terriglobia</taxon>
        <taxon>Terriglobales</taxon>
        <taxon>Acidobacteriaceae</taxon>
        <taxon>Granulicella</taxon>
    </lineage>
</organism>
<keyword evidence="3" id="KW-0998">Cell outer membrane</keyword>
<sequence>MMHAQGDRGALLGRVTDKNGAVVSGATVTITNEETGVVTSTTSNDAGDYNVPPMIAGRYTVQVSAPGFEGFKAQHVVVDVGTRIQVDASLLVGSAKSEVTVEADAQTLNTTNAELGMTIEQKSITDLPLIYGNPFALEFLTPGITISGVNPNIHVYDSGTATVSVNGSSLNSLDYKLDGAPDNRVRYSAFTPSTEFVSQYRVSTATYDATQGHSSGGFVNTQTKAGTNRLHGSLFAYYQNPKINANSWQPVTDANKTNSKPTFVREGFGVGGPLLRDKLFFFGGYEHSRQGTPNPTQLSVPTLAERGGDFSALLGQDTTAGATQCGTTSTTLTGTVNKYQLFDPFSTAGTTGVRKCLVGNKVASVSPIATALFKYYPNPNAGSANSDVNNYYYAGVEPDNYYAVLGRFDYTIDQRQNMYLRLLTSHRQQKKNMWFGSVSGTSLDYENRGVAFGYTIALTPATAISAILSYTRFTTNSAPLDQGQVSPTTIGMPSYLVDGLPTSAQSLPRIDLTGYTSASTATGAASEDDIWMGNVSVSTQKGKHLLRYGGEYRRYLTNGVSSSGEQGAYKVDGNWMTQTYSTKNSVGSLGYSVAMLEEGLLTSGSQTQNSDFAVRSDYYAGFLQDDWRLTSKLTVNVGLRWEYETPMAERNGKEAVYFNTTATNSATSAASIYATKTAGTNALLPASINPLGGFVFANTNGYGKNPYNSPINQYSPRVGFAYAADSKTVLRGGYGIFFDSLNSYYMSGGNTGSTTTFLVPQQGYSQVTNVTAPSYNTKTATQTITSTLANPFPGGLTAVTGNTLGTSTALGQNVQFLQSNPHTPYNQRWSFGVQRQFGQFIASIDYVGNHGVHLPVGQSSSGTNSGGREYNAVYRQNLSTVQNAYDYGNNTALTQTVTNPFYGILPSGAVNNLGSSTTYVYNFLRPFAEYGSVNAYTTDGMSMYHSLQAMVQKRFSSGLSMTAAFTWSRTTDATTFLNTSDTKPWYGVSANDRPLRLATSAIYMLPWGHGRKWLGDSRGIVAQIVGGWQVQGVYQIQSGAPLTFTGNDPYYGGDNPGNSHWSRSDYKNSIGKNASYAAQGYWFNTSNWLQSASNTSAKNQAVTCSTTSVTYNAATGICSLAFPGSYQIRTSALRYNTLRADNLNQMDVGLQRQFGVYKFGTLQFRAEAINVLNHPVYTAPSTDPTATTFGLISSQANQPRVYQFSGFFRF</sequence>
<protein>
    <submittedName>
        <fullName evidence="5">Carboxypeptidase regulatory-like domain-containing protein</fullName>
    </submittedName>
</protein>
<evidence type="ECO:0000256" key="1">
    <source>
        <dbReference type="ARBA" id="ARBA00004442"/>
    </source>
</evidence>
<dbReference type="InterPro" id="IPR010917">
    <property type="entry name" value="TonB_rcpt_CS"/>
</dbReference>
<comment type="subcellular location">
    <subcellularLocation>
        <location evidence="1">Cell outer membrane</location>
    </subcellularLocation>
</comment>
<dbReference type="PROSITE" id="PS01156">
    <property type="entry name" value="TONB_DEPENDENT_REC_2"/>
    <property type="match status" value="1"/>
</dbReference>
<dbReference type="Pfam" id="PF25183">
    <property type="entry name" value="OMP_b-brl_4"/>
    <property type="match status" value="1"/>
</dbReference>
<gene>
    <name evidence="5" type="ORF">ACFQBQ_18200</name>
</gene>
<dbReference type="Gene3D" id="2.40.170.20">
    <property type="entry name" value="TonB-dependent receptor, beta-barrel domain"/>
    <property type="match status" value="1"/>
</dbReference>
<dbReference type="InterPro" id="IPR036942">
    <property type="entry name" value="Beta-barrel_TonB_sf"/>
</dbReference>
<dbReference type="InterPro" id="IPR013784">
    <property type="entry name" value="Carb-bd-like_fold"/>
</dbReference>
<keyword evidence="2" id="KW-0472">Membrane</keyword>
<evidence type="ECO:0000256" key="2">
    <source>
        <dbReference type="ARBA" id="ARBA00023136"/>
    </source>
</evidence>
<feature type="domain" description="TonB-dependent transporter Oar-like beta-barrel" evidence="4">
    <location>
        <begin position="223"/>
        <end position="1203"/>
    </location>
</feature>
<dbReference type="Gene3D" id="2.60.40.1120">
    <property type="entry name" value="Carboxypeptidase-like, regulatory domain"/>
    <property type="match status" value="1"/>
</dbReference>
<keyword evidence="6" id="KW-1185">Reference proteome</keyword>
<dbReference type="EMBL" id="JBHSWI010000001">
    <property type="protein sequence ID" value="MFC6647468.1"/>
    <property type="molecule type" value="Genomic_DNA"/>
</dbReference>
<proteinExistence type="predicted"/>
<dbReference type="SUPFAM" id="SSF49452">
    <property type="entry name" value="Starch-binding domain-like"/>
    <property type="match status" value="1"/>
</dbReference>
<dbReference type="Proteomes" id="UP001596391">
    <property type="component" value="Unassembled WGS sequence"/>
</dbReference>